<keyword evidence="5" id="KW-0378">Hydrolase</keyword>
<feature type="region of interest" description="Disordered" evidence="6">
    <location>
        <begin position="220"/>
        <end position="269"/>
    </location>
</feature>
<dbReference type="InterPro" id="IPR001394">
    <property type="entry name" value="Peptidase_C19_UCH"/>
</dbReference>
<dbReference type="InterPro" id="IPR050164">
    <property type="entry name" value="Peptidase_C19"/>
</dbReference>
<evidence type="ECO:0000256" key="3">
    <source>
        <dbReference type="ARBA" id="ARBA00012759"/>
    </source>
</evidence>
<feature type="compositionally biased region" description="Polar residues" evidence="6">
    <location>
        <begin position="247"/>
        <end position="256"/>
    </location>
</feature>
<keyword evidence="4" id="KW-0645">Protease</keyword>
<dbReference type="PROSITE" id="PS50235">
    <property type="entry name" value="USP_3"/>
    <property type="match status" value="1"/>
</dbReference>
<dbReference type="AlphaFoldDB" id="A0A9N9BN98"/>
<evidence type="ECO:0000256" key="2">
    <source>
        <dbReference type="ARBA" id="ARBA00009085"/>
    </source>
</evidence>
<dbReference type="Pfam" id="PF00443">
    <property type="entry name" value="UCH"/>
    <property type="match status" value="1"/>
</dbReference>
<proteinExistence type="inferred from homology"/>
<dbReference type="FunFam" id="3.90.70.10:FF:000161">
    <property type="entry name" value="Related to deubiquitinating enzyme ubh1"/>
    <property type="match status" value="1"/>
</dbReference>
<evidence type="ECO:0000259" key="7">
    <source>
        <dbReference type="PROSITE" id="PS50235"/>
    </source>
</evidence>
<name>A0A9N9BN98_9GLOM</name>
<dbReference type="InterPro" id="IPR018200">
    <property type="entry name" value="USP_CS"/>
</dbReference>
<feature type="compositionally biased region" description="Polar residues" evidence="6">
    <location>
        <begin position="583"/>
        <end position="592"/>
    </location>
</feature>
<feature type="compositionally biased region" description="Polar residues" evidence="6">
    <location>
        <begin position="517"/>
        <end position="528"/>
    </location>
</feature>
<feature type="region of interest" description="Disordered" evidence="6">
    <location>
        <begin position="492"/>
        <end position="629"/>
    </location>
</feature>
<sequence length="629" mass="70566">MNNEVLVPIYVGFEIEPADDYQVWIEYKMSLLKWIGMGPSGKTATSEAWSSGTEKYFGLENILTLAPSLPSFCLNILSVRKHMALYFCKPFRECVINFPTGPVSLSVPPSQLNTQSSTITIVNGIASKKEANGGGDNKINGDQHSTTAQGIEDTLFGALKDLFCKINSQKKRTGVLAPNHFITKLKKENELFRSTMHQDAHEFLNFVLNAIAENVMEQQKRIEEAERQQREQEQQSDINEKSRSGNEENGNTADGNSSKGSEATSSMTSSSTTWVHQIFEGTLTNETKCLTCETVTSRDESFLDLSIDIEQNSSVTSCLRQFSASEILCHKNKFFCDVCCGLQEAEKRMKIKKLPNVLALHLKRFKYQEKLQRYIKLSYRVVFPFELRLFNTCDNIEDPDRLYELYAICVHIGSGPYHGHYVTLIKSMGQWLLFDDDNVEPIDEADIQKYFGDLPGAGSGYVLFYQACDLDLNSLGLLNAVWANSHVSGSSSSSAEFDGSAETNDPLATDAVVPINGTDNNPQLVTGTEESRSDRKQWLLSGRKKDHNTPDRRKSHADADNYRENEDGQNHSHEKERSWFGVSRSNSNIGSTNHKKDKKAEKEGKKKEKKLKSEKKLDKLSSAGTNETI</sequence>
<evidence type="ECO:0000256" key="4">
    <source>
        <dbReference type="ARBA" id="ARBA00022670"/>
    </source>
</evidence>
<dbReference type="CDD" id="cd02663">
    <property type="entry name" value="Peptidase_C19G"/>
    <property type="match status" value="1"/>
</dbReference>
<feature type="compositionally biased region" description="Basic and acidic residues" evidence="6">
    <location>
        <begin position="220"/>
        <end position="246"/>
    </location>
</feature>
<organism evidence="8 9">
    <name type="scientific">Acaulospora morrowiae</name>
    <dbReference type="NCBI Taxonomy" id="94023"/>
    <lineage>
        <taxon>Eukaryota</taxon>
        <taxon>Fungi</taxon>
        <taxon>Fungi incertae sedis</taxon>
        <taxon>Mucoromycota</taxon>
        <taxon>Glomeromycotina</taxon>
        <taxon>Glomeromycetes</taxon>
        <taxon>Diversisporales</taxon>
        <taxon>Acaulosporaceae</taxon>
        <taxon>Acaulospora</taxon>
    </lineage>
</organism>
<dbReference type="GO" id="GO:0006508">
    <property type="term" value="P:proteolysis"/>
    <property type="evidence" value="ECO:0007669"/>
    <property type="project" value="UniProtKB-KW"/>
</dbReference>
<dbReference type="OrthoDB" id="27652at2759"/>
<reference evidence="8" key="1">
    <citation type="submission" date="2021-06" db="EMBL/GenBank/DDBJ databases">
        <authorList>
            <person name="Kallberg Y."/>
            <person name="Tangrot J."/>
            <person name="Rosling A."/>
        </authorList>
    </citation>
    <scope>NUCLEOTIDE SEQUENCE</scope>
    <source>
        <strain evidence="8">CL551</strain>
    </source>
</reference>
<dbReference type="SUPFAM" id="SSF54001">
    <property type="entry name" value="Cysteine proteinases"/>
    <property type="match status" value="1"/>
</dbReference>
<accession>A0A9N9BN98</accession>
<dbReference type="GO" id="GO:0004843">
    <property type="term" value="F:cysteine-type deubiquitinase activity"/>
    <property type="evidence" value="ECO:0007669"/>
    <property type="project" value="UniProtKB-EC"/>
</dbReference>
<keyword evidence="9" id="KW-1185">Reference proteome</keyword>
<feature type="compositionally biased region" description="Basic and acidic residues" evidence="6">
    <location>
        <begin position="547"/>
        <end position="578"/>
    </location>
</feature>
<dbReference type="InterPro" id="IPR038765">
    <property type="entry name" value="Papain-like_cys_pep_sf"/>
</dbReference>
<feature type="compositionally biased region" description="Low complexity" evidence="6">
    <location>
        <begin position="257"/>
        <end position="269"/>
    </location>
</feature>
<dbReference type="GO" id="GO:0016579">
    <property type="term" value="P:protein deubiquitination"/>
    <property type="evidence" value="ECO:0007669"/>
    <property type="project" value="InterPro"/>
</dbReference>
<dbReference type="Gene3D" id="3.90.70.10">
    <property type="entry name" value="Cysteine proteinases"/>
    <property type="match status" value="1"/>
</dbReference>
<dbReference type="GO" id="GO:0005829">
    <property type="term" value="C:cytosol"/>
    <property type="evidence" value="ECO:0007669"/>
    <property type="project" value="TreeGrafter"/>
</dbReference>
<dbReference type="PANTHER" id="PTHR24006:SF733">
    <property type="entry name" value="RE52890P"/>
    <property type="match status" value="1"/>
</dbReference>
<protein>
    <recommendedName>
        <fullName evidence="3">ubiquitinyl hydrolase 1</fullName>
        <ecNumber evidence="3">3.4.19.12</ecNumber>
    </recommendedName>
</protein>
<dbReference type="EMBL" id="CAJVPV010004357">
    <property type="protein sequence ID" value="CAG8571903.1"/>
    <property type="molecule type" value="Genomic_DNA"/>
</dbReference>
<dbReference type="GO" id="GO:0005634">
    <property type="term" value="C:nucleus"/>
    <property type="evidence" value="ECO:0007669"/>
    <property type="project" value="TreeGrafter"/>
</dbReference>
<evidence type="ECO:0000256" key="5">
    <source>
        <dbReference type="ARBA" id="ARBA00022801"/>
    </source>
</evidence>
<comment type="similarity">
    <text evidence="2">Belongs to the peptidase C19 family.</text>
</comment>
<comment type="caution">
    <text evidence="8">The sequence shown here is derived from an EMBL/GenBank/DDBJ whole genome shotgun (WGS) entry which is preliminary data.</text>
</comment>
<dbReference type="InterPro" id="IPR028889">
    <property type="entry name" value="USP"/>
</dbReference>
<dbReference type="Proteomes" id="UP000789342">
    <property type="component" value="Unassembled WGS sequence"/>
</dbReference>
<evidence type="ECO:0000313" key="8">
    <source>
        <dbReference type="EMBL" id="CAG8571903.1"/>
    </source>
</evidence>
<dbReference type="PROSITE" id="PS00973">
    <property type="entry name" value="USP_2"/>
    <property type="match status" value="1"/>
</dbReference>
<feature type="domain" description="USP" evidence="7">
    <location>
        <begin position="100"/>
        <end position="468"/>
    </location>
</feature>
<dbReference type="PANTHER" id="PTHR24006">
    <property type="entry name" value="UBIQUITIN CARBOXYL-TERMINAL HYDROLASE"/>
    <property type="match status" value="1"/>
</dbReference>
<comment type="catalytic activity">
    <reaction evidence="1">
        <text>Thiol-dependent hydrolysis of ester, thioester, amide, peptide and isopeptide bonds formed by the C-terminal Gly of ubiquitin (a 76-residue protein attached to proteins as an intracellular targeting signal).</text>
        <dbReference type="EC" id="3.4.19.12"/>
    </reaction>
</comment>
<gene>
    <name evidence="8" type="ORF">AMORRO_LOCUS6512</name>
</gene>
<evidence type="ECO:0000256" key="1">
    <source>
        <dbReference type="ARBA" id="ARBA00000707"/>
    </source>
</evidence>
<evidence type="ECO:0000313" key="9">
    <source>
        <dbReference type="Proteomes" id="UP000789342"/>
    </source>
</evidence>
<evidence type="ECO:0000256" key="6">
    <source>
        <dbReference type="SAM" id="MobiDB-lite"/>
    </source>
</evidence>
<dbReference type="EC" id="3.4.19.12" evidence="3"/>